<dbReference type="EMBL" id="LT906441">
    <property type="protein sequence ID" value="SNV33120.1"/>
    <property type="molecule type" value="Genomic_DNA"/>
</dbReference>
<dbReference type="Proteomes" id="UP000215332">
    <property type="component" value="Chromosome 1"/>
</dbReference>
<keyword evidence="2 5" id="KW-0808">Transferase</keyword>
<evidence type="ECO:0000256" key="1">
    <source>
        <dbReference type="ARBA" id="ARBA00022676"/>
    </source>
</evidence>
<organism evidence="5 6">
    <name type="scientific">Cutibacterium granulosum</name>
    <dbReference type="NCBI Taxonomy" id="33011"/>
    <lineage>
        <taxon>Bacteria</taxon>
        <taxon>Bacillati</taxon>
        <taxon>Actinomycetota</taxon>
        <taxon>Actinomycetes</taxon>
        <taxon>Propionibacteriales</taxon>
        <taxon>Propionibacteriaceae</taxon>
        <taxon>Cutibacterium</taxon>
    </lineage>
</organism>
<keyword evidence="1 5" id="KW-0328">Glycosyltransferase</keyword>
<dbReference type="Pfam" id="PF13439">
    <property type="entry name" value="Glyco_transf_4"/>
    <property type="match status" value="1"/>
</dbReference>
<evidence type="ECO:0000256" key="2">
    <source>
        <dbReference type="ARBA" id="ARBA00022679"/>
    </source>
</evidence>
<dbReference type="SUPFAM" id="SSF53756">
    <property type="entry name" value="UDP-Glycosyltransferase/glycogen phosphorylase"/>
    <property type="match status" value="1"/>
</dbReference>
<dbReference type="AlphaFoldDB" id="A0A239WG76"/>
<evidence type="ECO:0000313" key="5">
    <source>
        <dbReference type="EMBL" id="SNV33120.1"/>
    </source>
</evidence>
<dbReference type="CDD" id="cd03809">
    <property type="entry name" value="GT4_MtfB-like"/>
    <property type="match status" value="1"/>
</dbReference>
<dbReference type="PANTHER" id="PTHR46401:SF2">
    <property type="entry name" value="GLYCOSYLTRANSFERASE WBBK-RELATED"/>
    <property type="match status" value="1"/>
</dbReference>
<dbReference type="KEGG" id="cgrn:4412665_00906"/>
<dbReference type="EC" id="2.4.1.11" evidence="5"/>
<evidence type="ECO:0000313" key="6">
    <source>
        <dbReference type="Proteomes" id="UP000215332"/>
    </source>
</evidence>
<name>A0A239WG76_9ACTN</name>
<dbReference type="InterPro" id="IPR001296">
    <property type="entry name" value="Glyco_trans_1"/>
</dbReference>
<evidence type="ECO:0000259" key="4">
    <source>
        <dbReference type="Pfam" id="PF13439"/>
    </source>
</evidence>
<dbReference type="GO" id="GO:0004373">
    <property type="term" value="F:alpha-1,4-glucan glucosyltransferase (UDP-glucose donor) activity"/>
    <property type="evidence" value="ECO:0007669"/>
    <property type="project" value="UniProtKB-EC"/>
</dbReference>
<gene>
    <name evidence="5" type="ORF">SAMEA4412665_00906</name>
</gene>
<dbReference type="Pfam" id="PF00534">
    <property type="entry name" value="Glycos_transf_1"/>
    <property type="match status" value="1"/>
</dbReference>
<dbReference type="InterPro" id="IPR028098">
    <property type="entry name" value="Glyco_trans_4-like_N"/>
</dbReference>
<feature type="domain" description="Glycosyl transferase family 1" evidence="3">
    <location>
        <begin position="165"/>
        <end position="306"/>
    </location>
</feature>
<dbReference type="GeneID" id="85153469"/>
<evidence type="ECO:0000259" key="3">
    <source>
        <dbReference type="Pfam" id="PF00534"/>
    </source>
</evidence>
<protein>
    <submittedName>
        <fullName evidence="5">Glycogen synthase</fullName>
        <ecNumber evidence="5">2.4.1.11</ecNumber>
    </submittedName>
</protein>
<reference evidence="5 6" key="1">
    <citation type="submission" date="2017-06" db="EMBL/GenBank/DDBJ databases">
        <authorList>
            <consortium name="Pathogen Informatics"/>
        </authorList>
    </citation>
    <scope>NUCLEOTIDE SEQUENCE [LARGE SCALE GENOMIC DNA]</scope>
    <source>
        <strain evidence="5 6">NCTC11865</strain>
    </source>
</reference>
<dbReference type="eggNOG" id="COG0438">
    <property type="taxonomic scope" value="Bacteria"/>
</dbReference>
<dbReference type="GO" id="GO:0009103">
    <property type="term" value="P:lipopolysaccharide biosynthetic process"/>
    <property type="evidence" value="ECO:0007669"/>
    <property type="project" value="TreeGrafter"/>
</dbReference>
<dbReference type="Gene3D" id="3.40.50.2000">
    <property type="entry name" value="Glycogen Phosphorylase B"/>
    <property type="match status" value="2"/>
</dbReference>
<feature type="domain" description="Glycosyltransferase subfamily 4-like N-terminal" evidence="4">
    <location>
        <begin position="75"/>
        <end position="150"/>
    </location>
</feature>
<proteinExistence type="predicted"/>
<accession>A0A239WG76</accession>
<sequence length="340" mass="37663">MRVSLSGRFIERNVGGNTTYARNLESGLIERGVEIEHIPYASSAPLTALRESLYGVNPPQQVQVIHYIADTGPLLPLRRPSVVTVHGLASRWTTVSRSRRAQAVWTARVRAAIHLCDHVITVSHSSANDIRDVFGVDPDDITVIPHGFDPKITAGPSEPPERLSHLEHEPFVLYLGNVEPRKNLVALAEAFDSPDLTGMKLVVAGRKAWDFEESIRAFEARDNIEYLGFVSDEERMWLYQHCAIFVFPSHYEGFGLPVLEALGAGTPVACTRNGSLAEVAGPSAVIEDTSREAIADGLARALADTAWLQKVRHDGPEWARQFSWDRSIDAHINVYRRLCA</sequence>
<dbReference type="RefSeq" id="WP_021104548.1">
    <property type="nucleotide sequence ID" value="NZ_AP026710.1"/>
</dbReference>
<dbReference type="PANTHER" id="PTHR46401">
    <property type="entry name" value="GLYCOSYLTRANSFERASE WBBK-RELATED"/>
    <property type="match status" value="1"/>
</dbReference>